<evidence type="ECO:0000256" key="2">
    <source>
        <dbReference type="SAM" id="MobiDB-lite"/>
    </source>
</evidence>
<keyword evidence="1" id="KW-0175">Coiled coil</keyword>
<dbReference type="OrthoDB" id="4939498at2759"/>
<proteinExistence type="predicted"/>
<dbReference type="STRING" id="1291518.A0A0D9P5S0"/>
<feature type="region of interest" description="Disordered" evidence="2">
    <location>
        <begin position="1"/>
        <end position="20"/>
    </location>
</feature>
<evidence type="ECO:0000313" key="3">
    <source>
        <dbReference type="EMBL" id="KJK81539.1"/>
    </source>
</evidence>
<accession>A0A0D9P5S0</accession>
<name>A0A0D9P5S0_METAN</name>
<dbReference type="Proteomes" id="UP000054544">
    <property type="component" value="Unassembled WGS sequence"/>
</dbReference>
<sequence length="403" mass="45044">MHDDFAPNPGRTFIHEPRAMGDGQQSNVISFHHHENLRTKAVHAFLPTSSGAPFQILPPAEEAQARNRALMRSSAQRASANIGRRAQTTSGAGVQPGPIPARRQVSVLSPTDENVARAGREYDDTARDTAFNTELNKVNSECDRYKTRLEQVSKKLLETQQQKDELKEQKEELKQQRDSYKSQLQIAKKENASLLNSLEDYRSANLDLAAKYEEILRQHQDLEERYNTQATSSGAGSTGSHSASSALPDRTRSSYRPSGKDHHEDRGYQGRSREGSREAKESHEPRAYSEYMNQKMEFQAAEKERLKGRFEDKSSTASSSVKTRRSSFIEPWGPGPGPEQPVVPPNRMPPGLVPAMLPAFNGVPYSTVPRTHAHMYNPDTAALYGADGEYETGCKYQPYPVTR</sequence>
<feature type="compositionally biased region" description="Low complexity" evidence="2">
    <location>
        <begin position="230"/>
        <end position="246"/>
    </location>
</feature>
<feature type="region of interest" description="Disordered" evidence="2">
    <location>
        <begin position="81"/>
        <end position="100"/>
    </location>
</feature>
<keyword evidence="4" id="KW-1185">Reference proteome</keyword>
<feature type="compositionally biased region" description="Basic and acidic residues" evidence="2">
    <location>
        <begin position="258"/>
        <end position="287"/>
    </location>
</feature>
<feature type="region of interest" description="Disordered" evidence="2">
    <location>
        <begin position="307"/>
        <end position="336"/>
    </location>
</feature>
<gene>
    <name evidence="3" type="ORF">H634G_02799</name>
</gene>
<organism evidence="3 4">
    <name type="scientific">Metarhizium anisopliae BRIP 53293</name>
    <dbReference type="NCBI Taxonomy" id="1291518"/>
    <lineage>
        <taxon>Eukaryota</taxon>
        <taxon>Fungi</taxon>
        <taxon>Dikarya</taxon>
        <taxon>Ascomycota</taxon>
        <taxon>Pezizomycotina</taxon>
        <taxon>Sordariomycetes</taxon>
        <taxon>Hypocreomycetidae</taxon>
        <taxon>Hypocreales</taxon>
        <taxon>Clavicipitaceae</taxon>
        <taxon>Metarhizium</taxon>
    </lineage>
</organism>
<feature type="region of interest" description="Disordered" evidence="2">
    <location>
        <begin position="226"/>
        <end position="292"/>
    </location>
</feature>
<dbReference type="AlphaFoldDB" id="A0A0D9P5S0"/>
<reference evidence="4" key="1">
    <citation type="journal article" date="2014" name="BMC Genomics">
        <title>The genome sequence of the biocontrol fungus Metarhizium anisopliae and comparative genomics of Metarhizium species.</title>
        <authorList>
            <person name="Pattemore J.A."/>
            <person name="Hane J.K."/>
            <person name="Williams A.H."/>
            <person name="Wilson B.A."/>
            <person name="Stodart B.J."/>
            <person name="Ash G.J."/>
        </authorList>
    </citation>
    <scope>NUCLEOTIDE SEQUENCE [LARGE SCALE GENOMIC DNA]</scope>
    <source>
        <strain evidence="4">BRIP 53293</strain>
    </source>
</reference>
<feature type="coiled-coil region" evidence="1">
    <location>
        <begin position="135"/>
        <end position="225"/>
    </location>
</feature>
<dbReference type="EMBL" id="KE384725">
    <property type="protein sequence ID" value="KJK81539.1"/>
    <property type="molecule type" value="Genomic_DNA"/>
</dbReference>
<evidence type="ECO:0000256" key="1">
    <source>
        <dbReference type="SAM" id="Coils"/>
    </source>
</evidence>
<protein>
    <submittedName>
        <fullName evidence="3">Uncharacterized protein</fullName>
    </submittedName>
</protein>
<evidence type="ECO:0000313" key="4">
    <source>
        <dbReference type="Proteomes" id="UP000054544"/>
    </source>
</evidence>